<dbReference type="Proteomes" id="UP000182409">
    <property type="component" value="Unassembled WGS sequence"/>
</dbReference>
<keyword evidence="1" id="KW-0812">Transmembrane</keyword>
<feature type="transmembrane region" description="Helical" evidence="1">
    <location>
        <begin position="105"/>
        <end position="129"/>
    </location>
</feature>
<keyword evidence="1" id="KW-0472">Membrane</keyword>
<protein>
    <recommendedName>
        <fullName evidence="4">Glycerophosphoryl diester phosphodiesterase membrane domain-containing protein</fullName>
    </recommendedName>
</protein>
<proteinExistence type="predicted"/>
<accession>A0A1H4KGG5</accession>
<dbReference type="EMBL" id="FNSD01000001">
    <property type="protein sequence ID" value="SEB57138.1"/>
    <property type="molecule type" value="Genomic_DNA"/>
</dbReference>
<dbReference type="RefSeq" id="WP_074652757.1">
    <property type="nucleotide sequence ID" value="NZ_FNSD01000001.1"/>
</dbReference>
<dbReference type="AlphaFoldDB" id="A0A1H4KGG5"/>
<sequence length="350" mass="36947">MEPEDAYQGFSPSAYGAAPAYMPPAPAGAGMSGAAPQLRPLSTGEILDRTLAFYRRRFWLFASIGAVPAVVLTLSSIARLIVAAYRHLPTALSPGSRPDELAGAMGSLMLMQVYFLPATLLFLVAYAISHAATADAVSRITRGLTAGAGESYRAVRSRWLRWSGIALRQLWSAIWPTSIGAVLLFGGIALSARARSPMLTALAALAGTICVIAGGVLGILNFLRNALATPAGVGEDLGVNASLRRSKELAAGRKGRIFLALLLVYVLQMVAGGIQIPLVMIATNSRGAEHLLLLAIELVVGFVAAMLVAPVASIALCLIYVDERVRREGYDIEVLMQRSLTAVPAESFEA</sequence>
<evidence type="ECO:0000313" key="2">
    <source>
        <dbReference type="EMBL" id="SEB57138.1"/>
    </source>
</evidence>
<gene>
    <name evidence="2" type="ORF">SAMN05443244_1167</name>
</gene>
<name>A0A1H4KGG5_9BACT</name>
<dbReference type="OrthoDB" id="121140at2"/>
<feature type="transmembrane region" description="Helical" evidence="1">
    <location>
        <begin position="198"/>
        <end position="220"/>
    </location>
</feature>
<evidence type="ECO:0008006" key="4">
    <source>
        <dbReference type="Google" id="ProtNLM"/>
    </source>
</evidence>
<evidence type="ECO:0000256" key="1">
    <source>
        <dbReference type="SAM" id="Phobius"/>
    </source>
</evidence>
<evidence type="ECO:0000313" key="3">
    <source>
        <dbReference type="Proteomes" id="UP000182409"/>
    </source>
</evidence>
<feature type="transmembrane region" description="Helical" evidence="1">
    <location>
        <begin position="257"/>
        <end position="280"/>
    </location>
</feature>
<reference evidence="2 3" key="1">
    <citation type="submission" date="2016-10" db="EMBL/GenBank/DDBJ databases">
        <authorList>
            <person name="de Groot N.N."/>
        </authorList>
    </citation>
    <scope>NUCLEOTIDE SEQUENCE [LARGE SCALE GENOMIC DNA]</scope>
    <source>
        <strain evidence="2 3">AB35.6</strain>
    </source>
</reference>
<keyword evidence="1" id="KW-1133">Transmembrane helix</keyword>
<organism evidence="2 3">
    <name type="scientific">Terriglobus roseus</name>
    <dbReference type="NCBI Taxonomy" id="392734"/>
    <lineage>
        <taxon>Bacteria</taxon>
        <taxon>Pseudomonadati</taxon>
        <taxon>Acidobacteriota</taxon>
        <taxon>Terriglobia</taxon>
        <taxon>Terriglobales</taxon>
        <taxon>Acidobacteriaceae</taxon>
        <taxon>Terriglobus</taxon>
    </lineage>
</organism>
<feature type="transmembrane region" description="Helical" evidence="1">
    <location>
        <begin position="170"/>
        <end position="192"/>
    </location>
</feature>
<feature type="transmembrane region" description="Helical" evidence="1">
    <location>
        <begin position="58"/>
        <end position="85"/>
    </location>
</feature>
<feature type="transmembrane region" description="Helical" evidence="1">
    <location>
        <begin position="292"/>
        <end position="321"/>
    </location>
</feature>